<protein>
    <submittedName>
        <fullName evidence="2">Uncharacterized protein</fullName>
    </submittedName>
</protein>
<dbReference type="AlphaFoldDB" id="B7JE99"/>
<gene>
    <name evidence="2" type="ordered locus">BCAH820_3196</name>
</gene>
<evidence type="ECO:0000313" key="2">
    <source>
        <dbReference type="EMBL" id="ACK88793.1"/>
    </source>
</evidence>
<name>B7JE99_BACC0</name>
<dbReference type="Proteomes" id="UP000001363">
    <property type="component" value="Chromosome"/>
</dbReference>
<dbReference type="EMBL" id="CP001283">
    <property type="protein sequence ID" value="ACK88793.1"/>
    <property type="molecule type" value="Genomic_DNA"/>
</dbReference>
<reference evidence="2 3" key="1">
    <citation type="submission" date="2008-10" db="EMBL/GenBank/DDBJ databases">
        <title>Genome sequence of Bacillus cereus AH820.</title>
        <authorList>
            <person name="Dodson R.J."/>
            <person name="Durkin A.S."/>
            <person name="Rosovitz M.J."/>
            <person name="Rasko D.A."/>
            <person name="Hoffmaster A."/>
            <person name="Ravel J."/>
            <person name="Sutton G."/>
        </authorList>
    </citation>
    <scope>NUCLEOTIDE SEQUENCE [LARGE SCALE GENOMIC DNA]</scope>
    <source>
        <strain evidence="2 3">AH820</strain>
    </source>
</reference>
<dbReference type="HOGENOM" id="CLU_3285401_0_0_9"/>
<dbReference type="KEGG" id="bcu:BCAH820_3196"/>
<evidence type="ECO:0000313" key="3">
    <source>
        <dbReference type="Proteomes" id="UP000001363"/>
    </source>
</evidence>
<keyword evidence="1" id="KW-1133">Transmembrane helix</keyword>
<keyword evidence="1" id="KW-0812">Transmembrane</keyword>
<sequence>MSIMWKLPHFIGNGIWEGDASFIHTPIMMYLYFLSVTQFRNTK</sequence>
<evidence type="ECO:0000256" key="1">
    <source>
        <dbReference type="SAM" id="Phobius"/>
    </source>
</evidence>
<organism evidence="2 3">
    <name type="scientific">Bacillus cereus (strain AH820)</name>
    <dbReference type="NCBI Taxonomy" id="405535"/>
    <lineage>
        <taxon>Bacteria</taxon>
        <taxon>Bacillati</taxon>
        <taxon>Bacillota</taxon>
        <taxon>Bacilli</taxon>
        <taxon>Bacillales</taxon>
        <taxon>Bacillaceae</taxon>
        <taxon>Bacillus</taxon>
        <taxon>Bacillus cereus group</taxon>
    </lineage>
</organism>
<proteinExistence type="predicted"/>
<accession>B7JE99</accession>
<keyword evidence="1" id="KW-0472">Membrane</keyword>
<feature type="transmembrane region" description="Helical" evidence="1">
    <location>
        <begin position="20"/>
        <end position="39"/>
    </location>
</feature>